<evidence type="ECO:0000256" key="4">
    <source>
        <dbReference type="ARBA" id="ARBA00022448"/>
    </source>
</evidence>
<dbReference type="Proteomes" id="UP001219518">
    <property type="component" value="Unassembled WGS sequence"/>
</dbReference>
<keyword evidence="9" id="KW-0811">Translocation</keyword>
<comment type="caution">
    <text evidence="13">The sequence shown here is derived from an EMBL/GenBank/DDBJ whole genome shotgun (WGS) entry which is preliminary data.</text>
</comment>
<keyword evidence="10" id="KW-0496">Mitochondrion</keyword>
<evidence type="ECO:0000256" key="5">
    <source>
        <dbReference type="ARBA" id="ARBA00022692"/>
    </source>
</evidence>
<keyword evidence="5" id="KW-0812">Transmembrane</keyword>
<evidence type="ECO:0000256" key="7">
    <source>
        <dbReference type="ARBA" id="ARBA00022927"/>
    </source>
</evidence>
<sequence>MNKSIHSLQMEEYTREPCPWRIMDDIGGAFAMGAIGGGVFQSFRGFRNAPSGISRRLAGSLSAIQQRSPVIAGSFAVWGGMFSTFDCSLAHLRKKEDPWNSILSGALTGGVLAARSGPGPMAASAAVGGLLLALIEGVGIWMTRMTAEHFQPQMPPPADAQPSPFPGMPLNPSGQQSELQ</sequence>
<evidence type="ECO:0000256" key="11">
    <source>
        <dbReference type="ARBA" id="ARBA00023136"/>
    </source>
</evidence>
<dbReference type="GO" id="GO:0008320">
    <property type="term" value="F:protein transmembrane transporter activity"/>
    <property type="evidence" value="ECO:0007669"/>
    <property type="project" value="TreeGrafter"/>
</dbReference>
<evidence type="ECO:0000256" key="12">
    <source>
        <dbReference type="SAM" id="MobiDB-lite"/>
    </source>
</evidence>
<dbReference type="EMBL" id="JAHWGI010000256">
    <property type="protein sequence ID" value="KAK3911303.1"/>
    <property type="molecule type" value="Genomic_DNA"/>
</dbReference>
<keyword evidence="6" id="KW-0999">Mitochondrion inner membrane</keyword>
<keyword evidence="14" id="KW-1185">Reference proteome</keyword>
<dbReference type="GO" id="GO:0030150">
    <property type="term" value="P:protein import into mitochondrial matrix"/>
    <property type="evidence" value="ECO:0007669"/>
    <property type="project" value="TreeGrafter"/>
</dbReference>
<evidence type="ECO:0000313" key="13">
    <source>
        <dbReference type="EMBL" id="KAK3911303.1"/>
    </source>
</evidence>
<protein>
    <submittedName>
        <fullName evidence="13">Mitochondrial import inner membrane translocase subunit Tim17-B</fullName>
    </submittedName>
</protein>
<dbReference type="GO" id="GO:0005744">
    <property type="term" value="C:TIM23 mitochondrial import inner membrane translocase complex"/>
    <property type="evidence" value="ECO:0007669"/>
    <property type="project" value="TreeGrafter"/>
</dbReference>
<reference evidence="13" key="2">
    <citation type="journal article" date="2023" name="BMC Genomics">
        <title>Pest status, molecular evolution, and epigenetic factors derived from the genome assembly of Frankliniella fusca, a thysanopteran phytovirus vector.</title>
        <authorList>
            <person name="Catto M.A."/>
            <person name="Labadie P.E."/>
            <person name="Jacobson A.L."/>
            <person name="Kennedy G.G."/>
            <person name="Srinivasan R."/>
            <person name="Hunt B.G."/>
        </authorList>
    </citation>
    <scope>NUCLEOTIDE SEQUENCE</scope>
    <source>
        <strain evidence="13">PL_HMW_Pooled</strain>
    </source>
</reference>
<evidence type="ECO:0000313" key="14">
    <source>
        <dbReference type="Proteomes" id="UP001219518"/>
    </source>
</evidence>
<keyword evidence="11" id="KW-0472">Membrane</keyword>
<evidence type="ECO:0000256" key="2">
    <source>
        <dbReference type="ARBA" id="ARBA00004448"/>
    </source>
</evidence>
<gene>
    <name evidence="13" type="ORF">KUF71_021084</name>
</gene>
<dbReference type="Pfam" id="PF02466">
    <property type="entry name" value="Tim17"/>
    <property type="match status" value="1"/>
</dbReference>
<keyword evidence="7" id="KW-0653">Protein transport</keyword>
<reference evidence="13" key="1">
    <citation type="submission" date="2021-07" db="EMBL/GenBank/DDBJ databases">
        <authorList>
            <person name="Catto M.A."/>
            <person name="Jacobson A."/>
            <person name="Kennedy G."/>
            <person name="Labadie P."/>
            <person name="Hunt B.G."/>
            <person name="Srinivasan R."/>
        </authorList>
    </citation>
    <scope>NUCLEOTIDE SEQUENCE</scope>
    <source>
        <strain evidence="13">PL_HMW_Pooled</strain>
        <tissue evidence="13">Head</tissue>
    </source>
</reference>
<evidence type="ECO:0000256" key="10">
    <source>
        <dbReference type="ARBA" id="ARBA00023128"/>
    </source>
</evidence>
<evidence type="ECO:0000256" key="6">
    <source>
        <dbReference type="ARBA" id="ARBA00022792"/>
    </source>
</evidence>
<keyword evidence="8" id="KW-1133">Transmembrane helix</keyword>
<comment type="similarity">
    <text evidence="3">Belongs to the Tim17/Tim22/Tim23 family.</text>
</comment>
<proteinExistence type="inferred from homology"/>
<evidence type="ECO:0000256" key="3">
    <source>
        <dbReference type="ARBA" id="ARBA00008444"/>
    </source>
</evidence>
<comment type="subcellular location">
    <subcellularLocation>
        <location evidence="2">Mitochondrion inner membrane</location>
        <topology evidence="2">Multi-pass membrane protein</topology>
    </subcellularLocation>
</comment>
<accession>A0AAE1GYR5</accession>
<organism evidence="13 14">
    <name type="scientific">Frankliniella fusca</name>
    <dbReference type="NCBI Taxonomy" id="407009"/>
    <lineage>
        <taxon>Eukaryota</taxon>
        <taxon>Metazoa</taxon>
        <taxon>Ecdysozoa</taxon>
        <taxon>Arthropoda</taxon>
        <taxon>Hexapoda</taxon>
        <taxon>Insecta</taxon>
        <taxon>Pterygota</taxon>
        <taxon>Neoptera</taxon>
        <taxon>Paraneoptera</taxon>
        <taxon>Thysanoptera</taxon>
        <taxon>Terebrantia</taxon>
        <taxon>Thripoidea</taxon>
        <taxon>Thripidae</taxon>
        <taxon>Frankliniella</taxon>
    </lineage>
</organism>
<dbReference type="PANTHER" id="PTHR10485:SF0">
    <property type="entry name" value="AT05822P-RELATED"/>
    <property type="match status" value="1"/>
</dbReference>
<keyword evidence="4" id="KW-0813">Transport</keyword>
<feature type="compositionally biased region" description="Pro residues" evidence="12">
    <location>
        <begin position="153"/>
        <end position="169"/>
    </location>
</feature>
<evidence type="ECO:0000256" key="1">
    <source>
        <dbReference type="ARBA" id="ARBA00002959"/>
    </source>
</evidence>
<feature type="region of interest" description="Disordered" evidence="12">
    <location>
        <begin position="150"/>
        <end position="180"/>
    </location>
</feature>
<name>A0AAE1GYR5_9NEOP</name>
<dbReference type="PANTHER" id="PTHR10485">
    <property type="entry name" value="MITOCHONDRIAL IMPORT INNER MEMBRANE TRANSLOCASE SUBUNIT TIM-17"/>
    <property type="match status" value="1"/>
</dbReference>
<comment type="function">
    <text evidence="1">Essential component of the TIM23 complex, a complex that mediates the translocation of transit peptide-containing proteins across the mitochondrial inner membrane.</text>
</comment>
<dbReference type="AlphaFoldDB" id="A0AAE1GYR5"/>
<evidence type="ECO:0000256" key="9">
    <source>
        <dbReference type="ARBA" id="ARBA00023010"/>
    </source>
</evidence>
<evidence type="ECO:0000256" key="8">
    <source>
        <dbReference type="ARBA" id="ARBA00022989"/>
    </source>
</evidence>